<dbReference type="Gene3D" id="3.40.50.720">
    <property type="entry name" value="NAD(P)-binding Rossmann-like Domain"/>
    <property type="match status" value="1"/>
</dbReference>
<dbReference type="Gene3D" id="1.10.1040.10">
    <property type="entry name" value="N-(1-d-carboxylethyl)-l-norvaline Dehydrogenase, domain 2"/>
    <property type="match status" value="1"/>
</dbReference>
<proteinExistence type="inferred from homology"/>
<dbReference type="HOGENOM" id="CLU_009834_2_0_11"/>
<dbReference type="AlphaFoldDB" id="C1B087"/>
<dbReference type="STRING" id="632772.ROP_18400"/>
<reference evidence="7 8" key="1">
    <citation type="submission" date="2009-03" db="EMBL/GenBank/DDBJ databases">
        <title>Comparison of the complete genome sequences of Rhodococcus erythropolis PR4 and Rhodococcus opacus B4.</title>
        <authorList>
            <person name="Takarada H."/>
            <person name="Sekine M."/>
            <person name="Hosoyama A."/>
            <person name="Yamada R."/>
            <person name="Fujisawa T."/>
            <person name="Omata S."/>
            <person name="Shimizu A."/>
            <person name="Tsukatani N."/>
            <person name="Tanikawa S."/>
            <person name="Fujita N."/>
            <person name="Harayama S."/>
        </authorList>
    </citation>
    <scope>NUCLEOTIDE SEQUENCE [LARGE SCALE GENOMIC DNA]</scope>
    <source>
        <strain evidence="7 8">B4</strain>
    </source>
</reference>
<dbReference type="InterPro" id="IPR006176">
    <property type="entry name" value="3-OHacyl-CoA_DH_NAD-bd"/>
</dbReference>
<dbReference type="InterPro" id="IPR036291">
    <property type="entry name" value="NAD(P)-bd_dom_sf"/>
</dbReference>
<organism evidence="7 8">
    <name type="scientific">Rhodococcus opacus (strain B4)</name>
    <dbReference type="NCBI Taxonomy" id="632772"/>
    <lineage>
        <taxon>Bacteria</taxon>
        <taxon>Bacillati</taxon>
        <taxon>Actinomycetota</taxon>
        <taxon>Actinomycetes</taxon>
        <taxon>Mycobacteriales</taxon>
        <taxon>Nocardiaceae</taxon>
        <taxon>Rhodococcus</taxon>
    </lineage>
</organism>
<comment type="pathway">
    <text evidence="1">Lipid metabolism; butanoate metabolism.</text>
</comment>
<dbReference type="GO" id="GO:0070403">
    <property type="term" value="F:NAD+ binding"/>
    <property type="evidence" value="ECO:0007669"/>
    <property type="project" value="InterPro"/>
</dbReference>
<dbReference type="Pfam" id="PF00725">
    <property type="entry name" value="3HCDH"/>
    <property type="match status" value="1"/>
</dbReference>
<evidence type="ECO:0000259" key="6">
    <source>
        <dbReference type="Pfam" id="PF02737"/>
    </source>
</evidence>
<evidence type="ECO:0000313" key="7">
    <source>
        <dbReference type="EMBL" id="BAH50087.1"/>
    </source>
</evidence>
<dbReference type="GO" id="GO:0003857">
    <property type="term" value="F:(3S)-3-hydroxyacyl-CoA dehydrogenase (NAD+) activity"/>
    <property type="evidence" value="ECO:0007669"/>
    <property type="project" value="UniProtKB-EC"/>
</dbReference>
<comment type="similarity">
    <text evidence="2">Belongs to the 3-hydroxyacyl-CoA dehydrogenase family.</text>
</comment>
<protein>
    <submittedName>
        <fullName evidence="7">3-hydroxyacyl-CoA dehydrogenase</fullName>
        <ecNumber evidence="7">1.1.1.35</ecNumber>
    </submittedName>
</protein>
<dbReference type="InterPro" id="IPR022694">
    <property type="entry name" value="3-OHacyl-CoA_DH"/>
</dbReference>
<dbReference type="Proteomes" id="UP000002212">
    <property type="component" value="Chromosome"/>
</dbReference>
<dbReference type="PANTHER" id="PTHR48075:SF9">
    <property type="entry name" value="3-HYDROXYBUTYRYL-COA DEHYDROGENASE"/>
    <property type="match status" value="1"/>
</dbReference>
<feature type="site" description="Important for catalytic activity" evidence="4">
    <location>
        <position position="162"/>
    </location>
</feature>
<evidence type="ECO:0000313" key="8">
    <source>
        <dbReference type="Proteomes" id="UP000002212"/>
    </source>
</evidence>
<dbReference type="InterPro" id="IPR013328">
    <property type="entry name" value="6PGD_dom2"/>
</dbReference>
<dbReference type="KEGG" id="rop:ROP_18400"/>
<dbReference type="PATRIC" id="fig|632772.20.peg.1928"/>
<evidence type="ECO:0000256" key="2">
    <source>
        <dbReference type="ARBA" id="ARBA00009463"/>
    </source>
</evidence>
<feature type="domain" description="3-hydroxyacyl-CoA dehydrogenase C-terminal" evidence="5">
    <location>
        <begin position="209"/>
        <end position="305"/>
    </location>
</feature>
<dbReference type="SUPFAM" id="SSF51735">
    <property type="entry name" value="NAD(P)-binding Rossmann-fold domains"/>
    <property type="match status" value="1"/>
</dbReference>
<dbReference type="NCBIfam" id="NF005875">
    <property type="entry name" value="PRK07819.1"/>
    <property type="match status" value="1"/>
</dbReference>
<evidence type="ECO:0000256" key="4">
    <source>
        <dbReference type="PIRSR" id="PIRSR000105-1"/>
    </source>
</evidence>
<dbReference type="GO" id="GO:0006635">
    <property type="term" value="P:fatty acid beta-oxidation"/>
    <property type="evidence" value="ECO:0007669"/>
    <property type="project" value="TreeGrafter"/>
</dbReference>
<dbReference type="EMBL" id="AP011115">
    <property type="protein sequence ID" value="BAH50087.1"/>
    <property type="molecule type" value="Genomic_DNA"/>
</dbReference>
<evidence type="ECO:0000256" key="1">
    <source>
        <dbReference type="ARBA" id="ARBA00005086"/>
    </source>
</evidence>
<dbReference type="SUPFAM" id="SSF48179">
    <property type="entry name" value="6-phosphogluconate dehydrogenase C-terminal domain-like"/>
    <property type="match status" value="1"/>
</dbReference>
<dbReference type="Pfam" id="PF02737">
    <property type="entry name" value="3HCDH_N"/>
    <property type="match status" value="1"/>
</dbReference>
<dbReference type="InterPro" id="IPR008927">
    <property type="entry name" value="6-PGluconate_DH-like_C_sf"/>
</dbReference>
<dbReference type="FunFam" id="3.40.50.720:FF:000009">
    <property type="entry name" value="Fatty oxidation complex, alpha subunit"/>
    <property type="match status" value="1"/>
</dbReference>
<sequence length="316" mass="34218">MLAESVVTEAQSRLRRYDVTSEKIQRVGVIGAGIMGAGIAEVCARAHVDVLVFEQTRELAAAGRSRILRSLDRGVSSGKITEREREQAAWRLRFTSDLGDFADRQFVVEAVVEDEKVKSEIFTELDEVVTDPNAVLASNTSSIPIMKLGIATKSPERVIGMHFFNPVPVLPLVELVTTLKTSKSVSERAEAFASDVLGKQVVRSADRSGFVVNALLVPYLLSAIRMVESGFATKEDIDKATVLGLAHPMGPLALTDLVGLDTVKSIADSMYEEFKEPLYSAPPLLLRMVEAGLVGKKSGAGFYEYGDNARAGKKAS</sequence>
<feature type="domain" description="3-hydroxyacyl-CoA dehydrogenase NAD binding" evidence="6">
    <location>
        <begin position="27"/>
        <end position="206"/>
    </location>
</feature>
<evidence type="ECO:0000256" key="3">
    <source>
        <dbReference type="ARBA" id="ARBA00023002"/>
    </source>
</evidence>
<evidence type="ECO:0000259" key="5">
    <source>
        <dbReference type="Pfam" id="PF00725"/>
    </source>
</evidence>
<dbReference type="PANTHER" id="PTHR48075">
    <property type="entry name" value="3-HYDROXYACYL-COA DEHYDROGENASE FAMILY PROTEIN"/>
    <property type="match status" value="1"/>
</dbReference>
<accession>C1B087</accession>
<gene>
    <name evidence="7" type="ordered locus">ROP_18400</name>
</gene>
<dbReference type="InterPro" id="IPR006108">
    <property type="entry name" value="3HC_DH_C"/>
</dbReference>
<keyword evidence="3 7" id="KW-0560">Oxidoreductase</keyword>
<name>C1B087_RHOOB</name>
<dbReference type="PIRSF" id="PIRSF000105">
    <property type="entry name" value="HCDH"/>
    <property type="match status" value="1"/>
</dbReference>
<dbReference type="GO" id="GO:0008691">
    <property type="term" value="F:3-hydroxybutyryl-CoA dehydrogenase activity"/>
    <property type="evidence" value="ECO:0007669"/>
    <property type="project" value="TreeGrafter"/>
</dbReference>
<dbReference type="EC" id="1.1.1.35" evidence="7"/>